<organism evidence="3">
    <name type="scientific">candidate division WOR-3 bacterium</name>
    <dbReference type="NCBI Taxonomy" id="2052148"/>
    <lineage>
        <taxon>Bacteria</taxon>
        <taxon>Bacteria division WOR-3</taxon>
    </lineage>
</organism>
<name>A0A7C1NAZ7_UNCW3</name>
<evidence type="ECO:0000313" key="5">
    <source>
        <dbReference type="EMBL" id="HFJ53777.1"/>
    </source>
</evidence>
<evidence type="ECO:0000256" key="1">
    <source>
        <dbReference type="SAM" id="MobiDB-lite"/>
    </source>
</evidence>
<sequence length="90" mass="9809">MALKQVYRAENELMANTVKDLLEASGIPALVHSFQIPAYDGIAQVMRPAWGEVLVEEENLAQAQEIVEGFLSGKPVEDAPGADQPDDDTR</sequence>
<protein>
    <submittedName>
        <fullName evidence="3">DUF2007 domain-containing protein</fullName>
    </submittedName>
</protein>
<dbReference type="AlphaFoldDB" id="A0A7C1NAZ7"/>
<evidence type="ECO:0000259" key="2">
    <source>
        <dbReference type="Pfam" id="PF09413"/>
    </source>
</evidence>
<dbReference type="InterPro" id="IPR018551">
    <property type="entry name" value="DUF2007"/>
</dbReference>
<evidence type="ECO:0000313" key="3">
    <source>
        <dbReference type="EMBL" id="HEA87939.1"/>
    </source>
</evidence>
<reference evidence="3" key="1">
    <citation type="journal article" date="2020" name="mSystems">
        <title>Genome- and Community-Level Interaction Insights into Carbon Utilization and Element Cycling Functions of Hydrothermarchaeota in Hydrothermal Sediment.</title>
        <authorList>
            <person name="Zhou Z."/>
            <person name="Liu Y."/>
            <person name="Xu W."/>
            <person name="Pan J."/>
            <person name="Luo Z.H."/>
            <person name="Li M."/>
        </authorList>
    </citation>
    <scope>NUCLEOTIDE SEQUENCE [LARGE SCALE GENOMIC DNA]</scope>
    <source>
        <strain evidence="4">SpSt-236</strain>
        <strain evidence="3">SpSt-265</strain>
        <strain evidence="5">SpSt-465</strain>
    </source>
</reference>
<dbReference type="EMBL" id="DSKA01000231">
    <property type="protein sequence ID" value="HEE18537.1"/>
    <property type="molecule type" value="Genomic_DNA"/>
</dbReference>
<comment type="caution">
    <text evidence="3">The sequence shown here is derived from an EMBL/GenBank/DDBJ whole genome shotgun (WGS) entry which is preliminary data.</text>
</comment>
<dbReference type="EMBL" id="DSTU01000004">
    <property type="protein sequence ID" value="HFJ53777.1"/>
    <property type="molecule type" value="Genomic_DNA"/>
</dbReference>
<accession>A0A7C1NAZ7</accession>
<feature type="region of interest" description="Disordered" evidence="1">
    <location>
        <begin position="71"/>
        <end position="90"/>
    </location>
</feature>
<feature type="domain" description="DUF2007" evidence="2">
    <location>
        <begin position="4"/>
        <end position="68"/>
    </location>
</feature>
<dbReference type="Gene3D" id="3.30.70.790">
    <property type="entry name" value="UreE, C-terminal domain"/>
    <property type="match status" value="1"/>
</dbReference>
<dbReference type="EMBL" id="DSLG01000008">
    <property type="protein sequence ID" value="HEA87939.1"/>
    <property type="molecule type" value="Genomic_DNA"/>
</dbReference>
<gene>
    <name evidence="4" type="ORF">ENP62_03175</name>
    <name evidence="3" type="ORF">ENP94_08065</name>
    <name evidence="5" type="ORF">ENS16_03710</name>
</gene>
<evidence type="ECO:0000313" key="4">
    <source>
        <dbReference type="EMBL" id="HEE18537.1"/>
    </source>
</evidence>
<proteinExistence type="predicted"/>
<dbReference type="Pfam" id="PF09413">
    <property type="entry name" value="DUF2007"/>
    <property type="match status" value="1"/>
</dbReference>